<dbReference type="InterPro" id="IPR050693">
    <property type="entry name" value="Hsp70_NEF-Inhibitors"/>
</dbReference>
<dbReference type="EMBL" id="EF082942">
    <property type="protein sequence ID" value="ABK22293.1"/>
    <property type="molecule type" value="mRNA"/>
</dbReference>
<dbReference type="SUPFAM" id="SSF48371">
    <property type="entry name" value="ARM repeat"/>
    <property type="match status" value="1"/>
</dbReference>
<dbReference type="Gene3D" id="1.25.10.10">
    <property type="entry name" value="Leucine-rich Repeat Variant"/>
    <property type="match status" value="1"/>
</dbReference>
<accession>A9NNT2</accession>
<dbReference type="AlphaFoldDB" id="A9NNT2"/>
<dbReference type="InterPro" id="IPR011989">
    <property type="entry name" value="ARM-like"/>
</dbReference>
<dbReference type="Pfam" id="PF08609">
    <property type="entry name" value="Fes1"/>
    <property type="match status" value="1"/>
</dbReference>
<evidence type="ECO:0000256" key="1">
    <source>
        <dbReference type="SAM" id="SignalP"/>
    </source>
</evidence>
<sequence length="359" mass="40182">MYSSKCKVQGSGLILLRVLVGLVCLAEAQNKLELQDMDGGFPSLDSMLQWAVGHSDPEKLKAAAVEFQRLSPEELEKRRVEIKDLMEDLRMPSDAELMKIAIADINNSSLSTEDHSRALHELLELVGPIDNANDLNKLGGLTAIIQELNREEKELRTIAAWVLGKSSNNNPVVQKQIIELNVLPELMGMVKSSCSEEAVKALYAVSAIIRNNPDGQAVFYSEGGAHMLQDIMSNDSSDIRLRRKSVFLVADLAEQQFELEASGATRIFEASKEYLNSVVDLTAVPDLDTQEKALVALSRLLQLSDKNVQILRDFGQLELALERLRLQIRELMLDENQGDFLRDIEAQRQEVEFMLHKKL</sequence>
<dbReference type="PANTHER" id="PTHR19316">
    <property type="entry name" value="PROTEIN FOLDING REGULATOR"/>
    <property type="match status" value="1"/>
</dbReference>
<evidence type="ECO:0000313" key="3">
    <source>
        <dbReference type="EMBL" id="ABK22293.1"/>
    </source>
</evidence>
<feature type="domain" description="Nucleotide exchange factor Fes1" evidence="2">
    <location>
        <begin position="44"/>
        <end position="135"/>
    </location>
</feature>
<feature type="signal peptide" evidence="1">
    <location>
        <begin position="1"/>
        <end position="28"/>
    </location>
</feature>
<keyword evidence="1" id="KW-0732">Signal</keyword>
<dbReference type="GO" id="GO:0005783">
    <property type="term" value="C:endoplasmic reticulum"/>
    <property type="evidence" value="ECO:0007669"/>
    <property type="project" value="TreeGrafter"/>
</dbReference>
<evidence type="ECO:0000259" key="2">
    <source>
        <dbReference type="Pfam" id="PF08609"/>
    </source>
</evidence>
<feature type="chain" id="PRO_5002741681" description="Nucleotide exchange factor Fes1 domain-containing protein" evidence="1">
    <location>
        <begin position="29"/>
        <end position="359"/>
    </location>
</feature>
<dbReference type="InterPro" id="IPR016024">
    <property type="entry name" value="ARM-type_fold"/>
</dbReference>
<name>A9NNT2_PICSI</name>
<organism evidence="3">
    <name type="scientific">Picea sitchensis</name>
    <name type="common">Sitka spruce</name>
    <name type="synonym">Pinus sitchensis</name>
    <dbReference type="NCBI Taxonomy" id="3332"/>
    <lineage>
        <taxon>Eukaryota</taxon>
        <taxon>Viridiplantae</taxon>
        <taxon>Streptophyta</taxon>
        <taxon>Embryophyta</taxon>
        <taxon>Tracheophyta</taxon>
        <taxon>Spermatophyta</taxon>
        <taxon>Pinopsida</taxon>
        <taxon>Pinidae</taxon>
        <taxon>Conifers I</taxon>
        <taxon>Pinales</taxon>
        <taxon>Pinaceae</taxon>
        <taxon>Picea</taxon>
    </lineage>
</organism>
<dbReference type="PANTHER" id="PTHR19316:SF32">
    <property type="entry name" value="ARM REPEAT SUPERFAMILY PROTEIN"/>
    <property type="match status" value="1"/>
</dbReference>
<reference evidence="3" key="1">
    <citation type="journal article" date="2008" name="BMC Genomics">
        <title>A conifer genomics resource of 200,000 spruce (Picea spp.) ESTs and 6,464 high-quality, sequence-finished full-length cDNAs for Sitka spruce (Picea sitchensis).</title>
        <authorList>
            <person name="Ralph S.G."/>
            <person name="Chun H.J."/>
            <person name="Kolosova N."/>
            <person name="Cooper D."/>
            <person name="Oddy C."/>
            <person name="Ritland C.E."/>
            <person name="Kirkpatrick R."/>
            <person name="Moore R."/>
            <person name="Barber S."/>
            <person name="Holt R.A."/>
            <person name="Jones S.J."/>
            <person name="Marra M.A."/>
            <person name="Douglas C.J."/>
            <person name="Ritland K."/>
            <person name="Bohlmann J."/>
        </authorList>
    </citation>
    <scope>NUCLEOTIDE SEQUENCE</scope>
    <source>
        <tissue evidence="3">Green portion of the leader tissue</tissue>
    </source>
</reference>
<dbReference type="InterPro" id="IPR013918">
    <property type="entry name" value="Nucleotide_exch_fac_Fes1"/>
</dbReference>
<protein>
    <recommendedName>
        <fullName evidence="2">Nucleotide exchange factor Fes1 domain-containing protein</fullName>
    </recommendedName>
</protein>
<proteinExistence type="evidence at transcript level"/>
<dbReference type="GO" id="GO:0000774">
    <property type="term" value="F:adenyl-nucleotide exchange factor activity"/>
    <property type="evidence" value="ECO:0007669"/>
    <property type="project" value="TreeGrafter"/>
</dbReference>